<dbReference type="PANTHER" id="PTHR48200:SF1">
    <property type="entry name" value="AMINOTRANSFERASE-LIKE PLANT MOBILE DOMAIN-CONTAINING PROTEIN"/>
    <property type="match status" value="1"/>
</dbReference>
<feature type="domain" description="DUF7745" evidence="1">
    <location>
        <begin position="27"/>
        <end position="144"/>
    </location>
</feature>
<evidence type="ECO:0000313" key="2">
    <source>
        <dbReference type="EMBL" id="MBA0765811.1"/>
    </source>
</evidence>
<keyword evidence="3" id="KW-1185">Reference proteome</keyword>
<gene>
    <name evidence="2" type="ORF">Gotri_014948</name>
</gene>
<dbReference type="PANTHER" id="PTHR48200">
    <property type="entry name" value="PROTEIN, PUTATIVE-RELATED"/>
    <property type="match status" value="1"/>
</dbReference>
<accession>A0A7J9DYP0</accession>
<protein>
    <recommendedName>
        <fullName evidence="1">DUF7745 domain-containing protein</fullName>
    </recommendedName>
</protein>
<evidence type="ECO:0000313" key="3">
    <source>
        <dbReference type="Proteomes" id="UP000593568"/>
    </source>
</evidence>
<dbReference type="EMBL" id="JABEZW010000005">
    <property type="protein sequence ID" value="MBA0765811.1"/>
    <property type="molecule type" value="Genomic_DNA"/>
</dbReference>
<dbReference type="InterPro" id="IPR056647">
    <property type="entry name" value="DUF7745"/>
</dbReference>
<dbReference type="Proteomes" id="UP000593568">
    <property type="component" value="Unassembled WGS sequence"/>
</dbReference>
<dbReference type="Pfam" id="PF24924">
    <property type="entry name" value="DUF7745"/>
    <property type="match status" value="1"/>
</dbReference>
<proteinExistence type="predicted"/>
<comment type="caution">
    <text evidence="2">The sequence shown here is derived from an EMBL/GenBank/DDBJ whole genome shotgun (WGS) entry which is preliminary data.</text>
</comment>
<name>A0A7J9DYP0_9ROSI</name>
<reference evidence="2 3" key="1">
    <citation type="journal article" date="2019" name="Genome Biol. Evol.">
        <title>Insights into the evolution of the New World diploid cottons (Gossypium, subgenus Houzingenia) based on genome sequencing.</title>
        <authorList>
            <person name="Grover C.E."/>
            <person name="Arick M.A. 2nd"/>
            <person name="Thrash A."/>
            <person name="Conover J.L."/>
            <person name="Sanders W.S."/>
            <person name="Peterson D.G."/>
            <person name="Frelichowski J.E."/>
            <person name="Scheffler J.A."/>
            <person name="Scheffler B.E."/>
            <person name="Wendel J.F."/>
        </authorList>
    </citation>
    <scope>NUCLEOTIDE SEQUENCE [LARGE SCALE GENOMIC DNA]</scope>
    <source>
        <strain evidence="2">8</strain>
        <tissue evidence="2">Leaf</tissue>
    </source>
</reference>
<sequence>MEKGFLDKVEDNAAVRTWSEMTQRDKETFRSLNACRKAGEGRFIGCAQLLLAWFHSHFWKVDNVSYRVFSKNYSPLKEIVATPMTNDISEEKWMAILQNLQEEDIKWSAPWLLPDDILYQCGDFDWVTLLRIWGVVGYAPLLVLSAWNQTRQMKRLSVGPMTTLEYNEWWVKRINDNVSRPSSENSQSIKEHLQVVPFELEIIKVRIEYLEANEGRQSEQLHYFQNQVRNRDHVMGEAVVQIREVADHLQTLAVQADTLSVKYELESNRGQELASLLKRIKVLSIRAKPYL</sequence>
<dbReference type="AlphaFoldDB" id="A0A7J9DYP0"/>
<evidence type="ECO:0000259" key="1">
    <source>
        <dbReference type="Pfam" id="PF24924"/>
    </source>
</evidence>
<organism evidence="2 3">
    <name type="scientific">Gossypium trilobum</name>
    <dbReference type="NCBI Taxonomy" id="34281"/>
    <lineage>
        <taxon>Eukaryota</taxon>
        <taxon>Viridiplantae</taxon>
        <taxon>Streptophyta</taxon>
        <taxon>Embryophyta</taxon>
        <taxon>Tracheophyta</taxon>
        <taxon>Spermatophyta</taxon>
        <taxon>Magnoliopsida</taxon>
        <taxon>eudicotyledons</taxon>
        <taxon>Gunneridae</taxon>
        <taxon>Pentapetalae</taxon>
        <taxon>rosids</taxon>
        <taxon>malvids</taxon>
        <taxon>Malvales</taxon>
        <taxon>Malvaceae</taxon>
        <taxon>Malvoideae</taxon>
        <taxon>Gossypium</taxon>
    </lineage>
</organism>